<comment type="caution">
    <text evidence="2">The sequence shown here is derived from an EMBL/GenBank/DDBJ whole genome shotgun (WGS) entry which is preliminary data.</text>
</comment>
<sequence length="165" mass="18071">MFALIVFTALFAACGFRPMHAPTAFGGDGVSMRNIRVQMGANDKINFLLAQALRDRMGDNRNATYILKIHPETKRRRLGIGADDVASRYDMELSGQYELIRAKDAVVLTTGQIKAVSTYGAPRDPYGTAAAQSNAEDQVAHEAADRIIVQLASWQARQQKDSPGE</sequence>
<feature type="chain" id="PRO_5030844927" description="LPS-assembly lipoprotein LptE" evidence="1">
    <location>
        <begin position="22"/>
        <end position="165"/>
    </location>
</feature>
<reference evidence="2" key="1">
    <citation type="journal article" date="2020" name="mSystems">
        <title>Genome- and Community-Level Interaction Insights into Carbon Utilization and Element Cycling Functions of Hydrothermarchaeota in Hydrothermal Sediment.</title>
        <authorList>
            <person name="Zhou Z."/>
            <person name="Liu Y."/>
            <person name="Xu W."/>
            <person name="Pan J."/>
            <person name="Luo Z.H."/>
            <person name="Li M."/>
        </authorList>
    </citation>
    <scope>NUCLEOTIDE SEQUENCE [LARGE SCALE GENOMIC DNA]</scope>
    <source>
        <strain evidence="2">HyVt-538</strain>
    </source>
</reference>
<dbReference type="Gene3D" id="3.30.160.150">
    <property type="entry name" value="Lipoprotein like domain"/>
    <property type="match status" value="1"/>
</dbReference>
<evidence type="ECO:0000256" key="1">
    <source>
        <dbReference type="SAM" id="SignalP"/>
    </source>
</evidence>
<keyword evidence="1" id="KW-0732">Signal</keyword>
<dbReference type="AlphaFoldDB" id="A0A7V5NWY4"/>
<evidence type="ECO:0008006" key="3">
    <source>
        <dbReference type="Google" id="ProtNLM"/>
    </source>
</evidence>
<accession>A0A7V5NWY4</accession>
<dbReference type="InterPro" id="IPR007485">
    <property type="entry name" value="LPS_assembly_LptE"/>
</dbReference>
<name>A0A7V5NWY4_9PROT</name>
<evidence type="ECO:0000313" key="2">
    <source>
        <dbReference type="EMBL" id="HHI88551.1"/>
    </source>
</evidence>
<protein>
    <recommendedName>
        <fullName evidence="3">LPS-assembly lipoprotein LptE</fullName>
    </recommendedName>
</protein>
<dbReference type="EMBL" id="DROP01000085">
    <property type="protein sequence ID" value="HHI88551.1"/>
    <property type="molecule type" value="Genomic_DNA"/>
</dbReference>
<proteinExistence type="predicted"/>
<feature type="signal peptide" evidence="1">
    <location>
        <begin position="1"/>
        <end position="21"/>
    </location>
</feature>
<dbReference type="GO" id="GO:0043165">
    <property type="term" value="P:Gram-negative-bacterium-type cell outer membrane assembly"/>
    <property type="evidence" value="ECO:0007669"/>
    <property type="project" value="InterPro"/>
</dbReference>
<organism evidence="2">
    <name type="scientific">Hellea balneolensis</name>
    <dbReference type="NCBI Taxonomy" id="287478"/>
    <lineage>
        <taxon>Bacteria</taxon>
        <taxon>Pseudomonadati</taxon>
        <taxon>Pseudomonadota</taxon>
        <taxon>Alphaproteobacteria</taxon>
        <taxon>Maricaulales</taxon>
        <taxon>Robiginitomaculaceae</taxon>
        <taxon>Hellea</taxon>
    </lineage>
</organism>
<dbReference type="GO" id="GO:0019867">
    <property type="term" value="C:outer membrane"/>
    <property type="evidence" value="ECO:0007669"/>
    <property type="project" value="InterPro"/>
</dbReference>
<gene>
    <name evidence="2" type="ORF">ENK01_01240</name>
</gene>
<dbReference type="Proteomes" id="UP000885806">
    <property type="component" value="Unassembled WGS sequence"/>
</dbReference>
<dbReference type="Pfam" id="PF04390">
    <property type="entry name" value="LptE"/>
    <property type="match status" value="1"/>
</dbReference>